<dbReference type="PANTHER" id="PTHR30222:SF17">
    <property type="entry name" value="SPERMIDINE_PUTRESCINE-BINDING PERIPLASMIC PROTEIN"/>
    <property type="match status" value="1"/>
</dbReference>
<keyword evidence="4" id="KW-0574">Periplasm</keyword>
<reference evidence="5 6" key="1">
    <citation type="journal article" date="2015" name="Genome Announc.">
        <title>Draft Genome Sequence of Filamentous Marine Cyanobacterium Lyngbya confervoides Strain BDU141951.</title>
        <authorList>
            <person name="Chandrababunaidu M.M."/>
            <person name="Sen D."/>
            <person name="Tripathy S."/>
        </authorList>
    </citation>
    <scope>NUCLEOTIDE SEQUENCE [LARGE SCALE GENOMIC DNA]</scope>
    <source>
        <strain evidence="5 6">BDU141951</strain>
    </source>
</reference>
<keyword evidence="6" id="KW-1185">Reference proteome</keyword>
<dbReference type="Pfam" id="PF13343">
    <property type="entry name" value="SBP_bac_6"/>
    <property type="match status" value="1"/>
</dbReference>
<dbReference type="Proteomes" id="UP000031561">
    <property type="component" value="Unassembled WGS sequence"/>
</dbReference>
<evidence type="ECO:0000313" key="6">
    <source>
        <dbReference type="Proteomes" id="UP000031561"/>
    </source>
</evidence>
<dbReference type="PRINTS" id="PR00909">
    <property type="entry name" value="SPERMDNBNDNG"/>
</dbReference>
<accession>A0ABD4T2L7</accession>
<evidence type="ECO:0000313" key="5">
    <source>
        <dbReference type="EMBL" id="MCM1982850.1"/>
    </source>
</evidence>
<dbReference type="InterPro" id="IPR001188">
    <property type="entry name" value="Sperm_putr-bd"/>
</dbReference>
<keyword evidence="3" id="KW-0732">Signal</keyword>
<keyword evidence="2" id="KW-0813">Transport</keyword>
<organism evidence="5 6">
    <name type="scientific">Lyngbya confervoides BDU141951</name>
    <dbReference type="NCBI Taxonomy" id="1574623"/>
    <lineage>
        <taxon>Bacteria</taxon>
        <taxon>Bacillati</taxon>
        <taxon>Cyanobacteriota</taxon>
        <taxon>Cyanophyceae</taxon>
        <taxon>Oscillatoriophycideae</taxon>
        <taxon>Oscillatoriales</taxon>
        <taxon>Microcoleaceae</taxon>
        <taxon>Lyngbya</taxon>
    </lineage>
</organism>
<dbReference type="PROSITE" id="PS51257">
    <property type="entry name" value="PROKAR_LIPOPROTEIN"/>
    <property type="match status" value="1"/>
</dbReference>
<evidence type="ECO:0000256" key="2">
    <source>
        <dbReference type="ARBA" id="ARBA00022448"/>
    </source>
</evidence>
<comment type="caution">
    <text evidence="5">The sequence shown here is derived from an EMBL/GenBank/DDBJ whole genome shotgun (WGS) entry which is preliminary data.</text>
</comment>
<comment type="subcellular location">
    <subcellularLocation>
        <location evidence="1">Periplasm</location>
    </subcellularLocation>
</comment>
<dbReference type="EMBL" id="JTHE03000045">
    <property type="protein sequence ID" value="MCM1982850.1"/>
    <property type="molecule type" value="Genomic_DNA"/>
</dbReference>
<proteinExistence type="predicted"/>
<name>A0ABD4T2L7_9CYAN</name>
<gene>
    <name evidence="5" type="ORF">QQ91_0008445</name>
</gene>
<dbReference type="SUPFAM" id="SSF53850">
    <property type="entry name" value="Periplasmic binding protein-like II"/>
    <property type="match status" value="1"/>
</dbReference>
<evidence type="ECO:0000256" key="3">
    <source>
        <dbReference type="ARBA" id="ARBA00022729"/>
    </source>
</evidence>
<dbReference type="Gene3D" id="3.40.190.10">
    <property type="entry name" value="Periplasmic binding protein-like II"/>
    <property type="match status" value="2"/>
</dbReference>
<dbReference type="RefSeq" id="WP_166281515.1">
    <property type="nucleotide sequence ID" value="NZ_JTHE03000045.1"/>
</dbReference>
<sequence length="364" mass="41131">MNRRTFLRALGGVTVSSLLAGCQSSPGPRLQIYAMRQVLPPQLLRRFQQETEPVNVDLALETSPARLFGLLQRWQQDGLAPDHPRLVSLGDYWLTQAIREGLIDPLVSPQTEAAWPLGDPWQQLVRRNDRGLPDSQGPLWAAPYRWGATVLVYRRDKLQDLNLTLRDWRDLWHPQLQGRISLLNQPREVIGMVLKTLGYSYNHVDLGAVQNLETQLRLLDQQVRFYSSNHYLQPLLLGDTWVAMGWSTDGLAALDRDANLAVVFPESGTAVWADCWVQARQSPATDWVTDWVNFWWQPEIGKALSSFTFALSVIPQEIRDPAGPTQELLAAQARGLAQSDPLYPLPPATLAQYGQLWQQMRSAA</sequence>
<evidence type="ECO:0000256" key="1">
    <source>
        <dbReference type="ARBA" id="ARBA00004418"/>
    </source>
</evidence>
<dbReference type="GO" id="GO:0042597">
    <property type="term" value="C:periplasmic space"/>
    <property type="evidence" value="ECO:0007669"/>
    <property type="project" value="UniProtKB-SubCell"/>
</dbReference>
<dbReference type="AlphaFoldDB" id="A0ABD4T2L7"/>
<dbReference type="PANTHER" id="PTHR30222">
    <property type="entry name" value="SPERMIDINE/PUTRESCINE-BINDING PERIPLASMIC PROTEIN"/>
    <property type="match status" value="1"/>
</dbReference>
<evidence type="ECO:0000256" key="4">
    <source>
        <dbReference type="ARBA" id="ARBA00022764"/>
    </source>
</evidence>
<protein>
    <submittedName>
        <fullName evidence="5">Substrate-binding domain-containing protein</fullName>
    </submittedName>
</protein>